<reference evidence="2" key="1">
    <citation type="submission" date="2018-06" db="EMBL/GenBank/DDBJ databases">
        <authorList>
            <consortium name="Pathogen Informatics"/>
        </authorList>
    </citation>
    <scope>NUCLEOTIDE SEQUENCE [LARGE SCALE GENOMIC DNA]</scope>
    <source>
        <strain evidence="2">NCTC10115</strain>
    </source>
</reference>
<sequence length="35" mass="3881">MIRTNIRSDLFLFNSAHQIPGTNLGAINPPTKLKT</sequence>
<gene>
    <name evidence="1" type="ORF">NCTC10115_00800</name>
</gene>
<accession>A0A3B0PSW2</accession>
<dbReference type="Proteomes" id="UP000260136">
    <property type="component" value="Chromosome"/>
</dbReference>
<dbReference type="AlphaFoldDB" id="A0A3B0PSW2"/>
<organism evidence="1 2">
    <name type="scientific">Mycoplasmoides gallisepticum</name>
    <name type="common">Mycoplasma gallisepticum</name>
    <dbReference type="NCBI Taxonomy" id="2096"/>
    <lineage>
        <taxon>Bacteria</taxon>
        <taxon>Bacillati</taxon>
        <taxon>Mycoplasmatota</taxon>
        <taxon>Mycoplasmoidales</taxon>
        <taxon>Mycoplasmoidaceae</taxon>
        <taxon>Mycoplasmoides</taxon>
    </lineage>
</organism>
<proteinExistence type="predicted"/>
<protein>
    <submittedName>
        <fullName evidence="1">Uncharacterized protein</fullName>
    </submittedName>
</protein>
<dbReference type="EMBL" id="LS991952">
    <property type="protein sequence ID" value="SYV94476.1"/>
    <property type="molecule type" value="Genomic_DNA"/>
</dbReference>
<evidence type="ECO:0000313" key="2">
    <source>
        <dbReference type="Proteomes" id="UP000260136"/>
    </source>
</evidence>
<evidence type="ECO:0000313" key="1">
    <source>
        <dbReference type="EMBL" id="SYV94476.1"/>
    </source>
</evidence>
<name>A0A3B0PSW2_MYCGL</name>